<sequence>MLNTLTSLFKELLEGKDLAQNSQENTNLAIAALLCEVSKADYSVGEKEYQAKLILIQRLIDVGEAEAKALLAQAQQKVKESASLYDFTSSLRNLSRETRFELIKGMWQVAHADGDIDPLEDSVIRKVSELLYVDHSDFIRAKLQVTQS</sequence>
<dbReference type="AlphaFoldDB" id="A0A9X1WAT3"/>
<organism evidence="2 3">
    <name type="scientific">Vibrio gelatinilyticus</name>
    <dbReference type="NCBI Taxonomy" id="2893468"/>
    <lineage>
        <taxon>Bacteria</taxon>
        <taxon>Pseudomonadati</taxon>
        <taxon>Pseudomonadota</taxon>
        <taxon>Gammaproteobacteria</taxon>
        <taxon>Vibrionales</taxon>
        <taxon>Vibrionaceae</taxon>
        <taxon>Vibrio</taxon>
    </lineage>
</organism>
<proteinExistence type="predicted"/>
<accession>A0A9X1WAT3</accession>
<dbReference type="InterPro" id="IPR007791">
    <property type="entry name" value="DjlA_N"/>
</dbReference>
<evidence type="ECO:0000259" key="1">
    <source>
        <dbReference type="Pfam" id="PF05099"/>
    </source>
</evidence>
<protein>
    <submittedName>
        <fullName evidence="2">TerB family tellurite resistance protein</fullName>
    </submittedName>
</protein>
<dbReference type="Pfam" id="PF05099">
    <property type="entry name" value="TerB"/>
    <property type="match status" value="1"/>
</dbReference>
<comment type="caution">
    <text evidence="2">The sequence shown here is derived from an EMBL/GenBank/DDBJ whole genome shotgun (WGS) entry which is preliminary data.</text>
</comment>
<keyword evidence="3" id="KW-1185">Reference proteome</keyword>
<name>A0A9X1WAT3_9VIBR</name>
<dbReference type="RefSeq" id="WP_244356430.1">
    <property type="nucleotide sequence ID" value="NZ_JAJNNZ010000004.1"/>
</dbReference>
<dbReference type="CDD" id="cd07313">
    <property type="entry name" value="terB_like_2"/>
    <property type="match status" value="1"/>
</dbReference>
<dbReference type="SUPFAM" id="SSF158682">
    <property type="entry name" value="TerB-like"/>
    <property type="match status" value="1"/>
</dbReference>
<gene>
    <name evidence="2" type="ORF">LNL84_07450</name>
</gene>
<dbReference type="EMBL" id="JAJNNZ010000004">
    <property type="protein sequence ID" value="MCJ2376671.1"/>
    <property type="molecule type" value="Genomic_DNA"/>
</dbReference>
<feature type="domain" description="Co-chaperone DjlA N-terminal" evidence="1">
    <location>
        <begin position="28"/>
        <end position="142"/>
    </location>
</feature>
<evidence type="ECO:0000313" key="3">
    <source>
        <dbReference type="Proteomes" id="UP001139488"/>
    </source>
</evidence>
<dbReference type="InterPro" id="IPR029024">
    <property type="entry name" value="TerB-like"/>
</dbReference>
<dbReference type="Gene3D" id="1.10.3680.10">
    <property type="entry name" value="TerB-like"/>
    <property type="match status" value="1"/>
</dbReference>
<reference evidence="2" key="1">
    <citation type="submission" date="2021-11" db="EMBL/GenBank/DDBJ databases">
        <title>Vibrio ZSDE26 sp. nov. and Vibrio ZSDZ34 sp. nov., isolated from coastal seawater in Qingdao.</title>
        <authorList>
            <person name="Zhang P."/>
        </authorList>
    </citation>
    <scope>NUCLEOTIDE SEQUENCE</scope>
    <source>
        <strain evidence="2">ZSDZ34</strain>
    </source>
</reference>
<dbReference type="Proteomes" id="UP001139488">
    <property type="component" value="Unassembled WGS sequence"/>
</dbReference>
<evidence type="ECO:0000313" key="2">
    <source>
        <dbReference type="EMBL" id="MCJ2376671.1"/>
    </source>
</evidence>